<name>A0A426YTA4_ENSVE</name>
<accession>A0A426YTA4</accession>
<reference evidence="1 2" key="1">
    <citation type="journal article" date="2014" name="Agronomy (Basel)">
        <title>A Draft Genome Sequence for Ensete ventricosum, the Drought-Tolerant Tree Against Hunger.</title>
        <authorList>
            <person name="Harrison J."/>
            <person name="Moore K.A."/>
            <person name="Paszkiewicz K."/>
            <person name="Jones T."/>
            <person name="Grant M."/>
            <person name="Ambacheew D."/>
            <person name="Muzemil S."/>
            <person name="Studholme D.J."/>
        </authorList>
    </citation>
    <scope>NUCLEOTIDE SEQUENCE [LARGE SCALE GENOMIC DNA]</scope>
</reference>
<dbReference type="AlphaFoldDB" id="A0A426YTA4"/>
<proteinExistence type="predicted"/>
<dbReference type="EMBL" id="AMZH03010333">
    <property type="protein sequence ID" value="RRT54949.1"/>
    <property type="molecule type" value="Genomic_DNA"/>
</dbReference>
<gene>
    <name evidence="1" type="ORF">B296_00021974</name>
</gene>
<protein>
    <submittedName>
        <fullName evidence="1">Uncharacterized protein</fullName>
    </submittedName>
</protein>
<organism evidence="1 2">
    <name type="scientific">Ensete ventricosum</name>
    <name type="common">Abyssinian banana</name>
    <name type="synonym">Musa ensete</name>
    <dbReference type="NCBI Taxonomy" id="4639"/>
    <lineage>
        <taxon>Eukaryota</taxon>
        <taxon>Viridiplantae</taxon>
        <taxon>Streptophyta</taxon>
        <taxon>Embryophyta</taxon>
        <taxon>Tracheophyta</taxon>
        <taxon>Spermatophyta</taxon>
        <taxon>Magnoliopsida</taxon>
        <taxon>Liliopsida</taxon>
        <taxon>Zingiberales</taxon>
        <taxon>Musaceae</taxon>
        <taxon>Ensete</taxon>
    </lineage>
</organism>
<sequence length="73" mass="8260">MLRDRRRKTIRPTTRIPEAIELAGCELARSSPKMIGGLPGVRRELAEGDQELTRSSPKVIESLLGVRKEFTER</sequence>
<dbReference type="Proteomes" id="UP000287651">
    <property type="component" value="Unassembled WGS sequence"/>
</dbReference>
<evidence type="ECO:0000313" key="1">
    <source>
        <dbReference type="EMBL" id="RRT54949.1"/>
    </source>
</evidence>
<comment type="caution">
    <text evidence="1">The sequence shown here is derived from an EMBL/GenBank/DDBJ whole genome shotgun (WGS) entry which is preliminary data.</text>
</comment>
<evidence type="ECO:0000313" key="2">
    <source>
        <dbReference type="Proteomes" id="UP000287651"/>
    </source>
</evidence>